<name>A0A5A9PBH2_9TELE</name>
<evidence type="ECO:0000259" key="9">
    <source>
        <dbReference type="PROSITE" id="PS50850"/>
    </source>
</evidence>
<dbReference type="Gene3D" id="1.20.1250.20">
    <property type="entry name" value="MFS general substrate transporter like domains"/>
    <property type="match status" value="2"/>
</dbReference>
<reference evidence="10 11" key="1">
    <citation type="journal article" date="2019" name="Mol. Ecol. Resour.">
        <title>Chromosome-level genome assembly of Triplophysa tibetana, a fish adapted to the harsh high-altitude environment of the Tibetan Plateau.</title>
        <authorList>
            <person name="Yang X."/>
            <person name="Liu H."/>
            <person name="Ma Z."/>
            <person name="Zou Y."/>
            <person name="Zou M."/>
            <person name="Mao Y."/>
            <person name="Li X."/>
            <person name="Wang H."/>
            <person name="Chen T."/>
            <person name="Wang W."/>
            <person name="Yang R."/>
        </authorList>
    </citation>
    <scope>NUCLEOTIDE SEQUENCE [LARGE SCALE GENOMIC DNA]</scope>
    <source>
        <strain evidence="10">TTIB1903HZAU</strain>
        <tissue evidence="10">Muscle</tissue>
    </source>
</reference>
<protein>
    <submittedName>
        <fullName evidence="10">Sialin H(+)/nitrate cotransporter H(+)/sialic acid cotransporter</fullName>
    </submittedName>
</protein>
<dbReference type="GO" id="GO:0016324">
    <property type="term" value="C:apical plasma membrane"/>
    <property type="evidence" value="ECO:0007669"/>
    <property type="project" value="TreeGrafter"/>
</dbReference>
<feature type="region of interest" description="Disordered" evidence="7">
    <location>
        <begin position="1"/>
        <end position="21"/>
    </location>
</feature>
<keyword evidence="11" id="KW-1185">Reference proteome</keyword>
<dbReference type="PROSITE" id="PS50850">
    <property type="entry name" value="MFS"/>
    <property type="match status" value="1"/>
</dbReference>
<proteinExistence type="predicted"/>
<gene>
    <name evidence="10" type="ORF">E1301_Tti001419</name>
</gene>
<dbReference type="FunFam" id="1.20.1250.20:FF:000067">
    <property type="entry name" value="sialin isoform X2"/>
    <property type="match status" value="1"/>
</dbReference>
<feature type="transmembrane region" description="Helical" evidence="8">
    <location>
        <begin position="267"/>
        <end position="284"/>
    </location>
</feature>
<comment type="caution">
    <text evidence="10">The sequence shown here is derived from an EMBL/GenBank/DDBJ whole genome shotgun (WGS) entry which is preliminary data.</text>
</comment>
<evidence type="ECO:0000256" key="5">
    <source>
        <dbReference type="ARBA" id="ARBA00023136"/>
    </source>
</evidence>
<dbReference type="GO" id="GO:0006820">
    <property type="term" value="P:monoatomic anion transport"/>
    <property type="evidence" value="ECO:0007669"/>
    <property type="project" value="TreeGrafter"/>
</dbReference>
<feature type="transmembrane region" description="Helical" evidence="8">
    <location>
        <begin position="325"/>
        <end position="347"/>
    </location>
</feature>
<feature type="transmembrane region" description="Helical" evidence="8">
    <location>
        <begin position="132"/>
        <end position="152"/>
    </location>
</feature>
<comment type="subcellular location">
    <subcellularLocation>
        <location evidence="1">Cell membrane</location>
        <topology evidence="1">Multi-pass membrane protein</topology>
    </subcellularLocation>
</comment>
<feature type="transmembrane region" description="Helical" evidence="8">
    <location>
        <begin position="296"/>
        <end position="319"/>
    </location>
</feature>
<sequence length="355" mass="39128">MEQTSASDSETEDHVQPLLGRKNSGEIQKAPACCSSRYGLALLSCYGFFVAYALRVNLSVAMVDMVKNSSRPNSSSSICPRHSSPVPKHNHTARVYDWNSETQGWILSSFFYGYILTQVPGGYLARKYGTKWLLGIGILCTVIFTLLTPLAADLGAGYLIAVRVLEGIGEGVSYPAMHAMWALWAPPLERSRLLTLSYAERFLFLLQLSPTTDYIPWASIFKSLPLWAIVVAHFSYNWTFYTLLTLLPTYMNDVLGFSIQQNGMLSALPYIGCWCVTLLGGQLADFLRERYLIRTVIVRKAFTIAGMMGPAIFLVAAGFTNCNYFLAIAFLTISSSLGGISASGFNINHLDIAPS</sequence>
<evidence type="ECO:0000256" key="8">
    <source>
        <dbReference type="SAM" id="Phobius"/>
    </source>
</evidence>
<evidence type="ECO:0000313" key="11">
    <source>
        <dbReference type="Proteomes" id="UP000324632"/>
    </source>
</evidence>
<accession>A0A5A9PBH2</accession>
<dbReference type="InterPro" id="IPR020846">
    <property type="entry name" value="MFS_dom"/>
</dbReference>
<keyword evidence="6" id="KW-0325">Glycoprotein</keyword>
<keyword evidence="5 8" id="KW-0472">Membrane</keyword>
<dbReference type="SUPFAM" id="SSF103473">
    <property type="entry name" value="MFS general substrate transporter"/>
    <property type="match status" value="1"/>
</dbReference>
<feature type="transmembrane region" description="Helical" evidence="8">
    <location>
        <begin position="38"/>
        <end position="58"/>
    </location>
</feature>
<evidence type="ECO:0000256" key="3">
    <source>
        <dbReference type="ARBA" id="ARBA00022692"/>
    </source>
</evidence>
<dbReference type="InterPro" id="IPR011701">
    <property type="entry name" value="MFS"/>
</dbReference>
<evidence type="ECO:0000256" key="7">
    <source>
        <dbReference type="SAM" id="MobiDB-lite"/>
    </source>
</evidence>
<dbReference type="Proteomes" id="UP000324632">
    <property type="component" value="Chromosome 8"/>
</dbReference>
<keyword evidence="3 8" id="KW-0812">Transmembrane</keyword>
<dbReference type="AlphaFoldDB" id="A0A5A9PBH2"/>
<dbReference type="PANTHER" id="PTHR11662">
    <property type="entry name" value="SOLUTE CARRIER FAMILY 17"/>
    <property type="match status" value="1"/>
</dbReference>
<keyword evidence="2" id="KW-1003">Cell membrane</keyword>
<evidence type="ECO:0000256" key="6">
    <source>
        <dbReference type="ARBA" id="ARBA00023180"/>
    </source>
</evidence>
<evidence type="ECO:0000256" key="2">
    <source>
        <dbReference type="ARBA" id="ARBA00022475"/>
    </source>
</evidence>
<dbReference type="InterPro" id="IPR050382">
    <property type="entry name" value="MFS_Na/Anion_cotransporter"/>
</dbReference>
<feature type="transmembrane region" description="Helical" evidence="8">
    <location>
        <begin position="105"/>
        <end position="125"/>
    </location>
</feature>
<evidence type="ECO:0000256" key="1">
    <source>
        <dbReference type="ARBA" id="ARBA00004651"/>
    </source>
</evidence>
<feature type="transmembrane region" description="Helical" evidence="8">
    <location>
        <begin position="224"/>
        <end position="247"/>
    </location>
</feature>
<evidence type="ECO:0000313" key="10">
    <source>
        <dbReference type="EMBL" id="KAA0717987.1"/>
    </source>
</evidence>
<dbReference type="Pfam" id="PF07690">
    <property type="entry name" value="MFS_1"/>
    <property type="match status" value="1"/>
</dbReference>
<dbReference type="InterPro" id="IPR036259">
    <property type="entry name" value="MFS_trans_sf"/>
</dbReference>
<dbReference type="PANTHER" id="PTHR11662:SF432">
    <property type="entry name" value="SIALIN"/>
    <property type="match status" value="1"/>
</dbReference>
<evidence type="ECO:0000256" key="4">
    <source>
        <dbReference type="ARBA" id="ARBA00022989"/>
    </source>
</evidence>
<organism evidence="10 11">
    <name type="scientific">Triplophysa tibetana</name>
    <dbReference type="NCBI Taxonomy" id="1572043"/>
    <lineage>
        <taxon>Eukaryota</taxon>
        <taxon>Metazoa</taxon>
        <taxon>Chordata</taxon>
        <taxon>Craniata</taxon>
        <taxon>Vertebrata</taxon>
        <taxon>Euteleostomi</taxon>
        <taxon>Actinopterygii</taxon>
        <taxon>Neopterygii</taxon>
        <taxon>Teleostei</taxon>
        <taxon>Ostariophysi</taxon>
        <taxon>Cypriniformes</taxon>
        <taxon>Nemacheilidae</taxon>
        <taxon>Triplophysa</taxon>
    </lineage>
</organism>
<dbReference type="GO" id="GO:0022857">
    <property type="term" value="F:transmembrane transporter activity"/>
    <property type="evidence" value="ECO:0007669"/>
    <property type="project" value="InterPro"/>
</dbReference>
<keyword evidence="4 8" id="KW-1133">Transmembrane helix</keyword>
<dbReference type="EMBL" id="SOYY01000008">
    <property type="protein sequence ID" value="KAA0717987.1"/>
    <property type="molecule type" value="Genomic_DNA"/>
</dbReference>
<feature type="domain" description="Major facilitator superfamily (MFS) profile" evidence="9">
    <location>
        <begin position="40"/>
        <end position="355"/>
    </location>
</feature>